<dbReference type="AlphaFoldDB" id="A0A5C3NN60"/>
<evidence type="ECO:0000256" key="2">
    <source>
        <dbReference type="ARBA" id="ARBA00022692"/>
    </source>
</evidence>
<dbReference type="CDD" id="cd18596">
    <property type="entry name" value="ABC_6TM_VMR1_D1_like"/>
    <property type="match status" value="1"/>
</dbReference>
<keyword evidence="6 8" id="KW-0472">Membrane</keyword>
<feature type="compositionally biased region" description="Low complexity" evidence="7">
    <location>
        <begin position="216"/>
        <end position="233"/>
    </location>
</feature>
<protein>
    <recommendedName>
        <fullName evidence="9">ABC transmembrane type-1 domain-containing protein</fullName>
    </recommendedName>
</protein>
<keyword evidence="11" id="KW-1185">Reference proteome</keyword>
<reference evidence="10 11" key="1">
    <citation type="journal article" date="2019" name="Nat. Ecol. Evol.">
        <title>Megaphylogeny resolves global patterns of mushroom evolution.</title>
        <authorList>
            <person name="Varga T."/>
            <person name="Krizsan K."/>
            <person name="Foldi C."/>
            <person name="Dima B."/>
            <person name="Sanchez-Garcia M."/>
            <person name="Sanchez-Ramirez S."/>
            <person name="Szollosi G.J."/>
            <person name="Szarkandi J.G."/>
            <person name="Papp V."/>
            <person name="Albert L."/>
            <person name="Andreopoulos W."/>
            <person name="Angelini C."/>
            <person name="Antonin V."/>
            <person name="Barry K.W."/>
            <person name="Bougher N.L."/>
            <person name="Buchanan P."/>
            <person name="Buyck B."/>
            <person name="Bense V."/>
            <person name="Catcheside P."/>
            <person name="Chovatia M."/>
            <person name="Cooper J."/>
            <person name="Damon W."/>
            <person name="Desjardin D."/>
            <person name="Finy P."/>
            <person name="Geml J."/>
            <person name="Haridas S."/>
            <person name="Hughes K."/>
            <person name="Justo A."/>
            <person name="Karasinski D."/>
            <person name="Kautmanova I."/>
            <person name="Kiss B."/>
            <person name="Kocsube S."/>
            <person name="Kotiranta H."/>
            <person name="LaButti K.M."/>
            <person name="Lechner B.E."/>
            <person name="Liimatainen K."/>
            <person name="Lipzen A."/>
            <person name="Lukacs Z."/>
            <person name="Mihaltcheva S."/>
            <person name="Morgado L.N."/>
            <person name="Niskanen T."/>
            <person name="Noordeloos M.E."/>
            <person name="Ohm R.A."/>
            <person name="Ortiz-Santana B."/>
            <person name="Ovrebo C."/>
            <person name="Racz N."/>
            <person name="Riley R."/>
            <person name="Savchenko A."/>
            <person name="Shiryaev A."/>
            <person name="Soop K."/>
            <person name="Spirin V."/>
            <person name="Szebenyi C."/>
            <person name="Tomsovsky M."/>
            <person name="Tulloss R.E."/>
            <person name="Uehling J."/>
            <person name="Grigoriev I.V."/>
            <person name="Vagvolgyi C."/>
            <person name="Papp T."/>
            <person name="Martin F.M."/>
            <person name="Miettinen O."/>
            <person name="Hibbett D.S."/>
            <person name="Nagy L.G."/>
        </authorList>
    </citation>
    <scope>NUCLEOTIDE SEQUENCE [LARGE SCALE GENOMIC DNA]</scope>
    <source>
        <strain evidence="10 11">HHB13444</strain>
    </source>
</reference>
<evidence type="ECO:0000256" key="1">
    <source>
        <dbReference type="ARBA" id="ARBA00022448"/>
    </source>
</evidence>
<dbReference type="GO" id="GO:0005524">
    <property type="term" value="F:ATP binding"/>
    <property type="evidence" value="ECO:0007669"/>
    <property type="project" value="UniProtKB-KW"/>
</dbReference>
<feature type="domain" description="ABC transmembrane type-1" evidence="9">
    <location>
        <begin position="122"/>
        <end position="447"/>
    </location>
</feature>
<evidence type="ECO:0000256" key="8">
    <source>
        <dbReference type="SAM" id="Phobius"/>
    </source>
</evidence>
<dbReference type="InterPro" id="IPR036640">
    <property type="entry name" value="ABC1_TM_sf"/>
</dbReference>
<feature type="transmembrane region" description="Helical" evidence="8">
    <location>
        <begin position="576"/>
        <end position="595"/>
    </location>
</feature>
<feature type="transmembrane region" description="Helical" evidence="8">
    <location>
        <begin position="433"/>
        <end position="453"/>
    </location>
</feature>
<dbReference type="Pfam" id="PF00664">
    <property type="entry name" value="ABC_membrane"/>
    <property type="match status" value="1"/>
</dbReference>
<dbReference type="EMBL" id="ML212397">
    <property type="protein sequence ID" value="TFK78664.1"/>
    <property type="molecule type" value="Genomic_DNA"/>
</dbReference>
<keyword evidence="5 8" id="KW-1133">Transmembrane helix</keyword>
<dbReference type="GO" id="GO:0140359">
    <property type="term" value="F:ABC-type transporter activity"/>
    <property type="evidence" value="ECO:0007669"/>
    <property type="project" value="InterPro"/>
</dbReference>
<keyword evidence="3" id="KW-0547">Nucleotide-binding</keyword>
<feature type="transmembrane region" description="Helical" evidence="8">
    <location>
        <begin position="349"/>
        <end position="369"/>
    </location>
</feature>
<dbReference type="InParanoid" id="A0A5C3NN60"/>
<evidence type="ECO:0000313" key="11">
    <source>
        <dbReference type="Proteomes" id="UP000308197"/>
    </source>
</evidence>
<dbReference type="InterPro" id="IPR050173">
    <property type="entry name" value="ABC_transporter_C-like"/>
</dbReference>
<proteinExistence type="predicted"/>
<feature type="transmembrane region" description="Helical" evidence="8">
    <location>
        <begin position="116"/>
        <end position="141"/>
    </location>
</feature>
<feature type="compositionally biased region" description="Polar residues" evidence="7">
    <location>
        <begin position="252"/>
        <end position="264"/>
    </location>
</feature>
<feature type="non-terminal residue" evidence="10">
    <location>
        <position position="643"/>
    </location>
</feature>
<keyword evidence="1" id="KW-0813">Transport</keyword>
<dbReference type="SUPFAM" id="SSF90123">
    <property type="entry name" value="ABC transporter transmembrane region"/>
    <property type="match status" value="1"/>
</dbReference>
<feature type="transmembrane region" description="Helical" evidence="8">
    <location>
        <begin position="48"/>
        <end position="68"/>
    </location>
</feature>
<evidence type="ECO:0000259" key="9">
    <source>
        <dbReference type="PROSITE" id="PS50929"/>
    </source>
</evidence>
<name>A0A5C3NN60_9APHY</name>
<keyword evidence="2 8" id="KW-0812">Transmembrane</keyword>
<evidence type="ECO:0000256" key="5">
    <source>
        <dbReference type="ARBA" id="ARBA00022989"/>
    </source>
</evidence>
<evidence type="ECO:0000256" key="4">
    <source>
        <dbReference type="ARBA" id="ARBA00022840"/>
    </source>
</evidence>
<dbReference type="PANTHER" id="PTHR24223:SF356">
    <property type="entry name" value="ATP-BINDING CASSETTE TRANSPORTER ABC4"/>
    <property type="match status" value="1"/>
</dbReference>
<feature type="non-terminal residue" evidence="10">
    <location>
        <position position="1"/>
    </location>
</feature>
<accession>A0A5C3NN60</accession>
<organism evidence="10 11">
    <name type="scientific">Polyporus arcularius HHB13444</name>
    <dbReference type="NCBI Taxonomy" id="1314778"/>
    <lineage>
        <taxon>Eukaryota</taxon>
        <taxon>Fungi</taxon>
        <taxon>Dikarya</taxon>
        <taxon>Basidiomycota</taxon>
        <taxon>Agaricomycotina</taxon>
        <taxon>Agaricomycetes</taxon>
        <taxon>Polyporales</taxon>
        <taxon>Polyporaceae</taxon>
        <taxon>Polyporus</taxon>
    </lineage>
</organism>
<dbReference type="PROSITE" id="PS50929">
    <property type="entry name" value="ABC_TM1F"/>
    <property type="match status" value="1"/>
</dbReference>
<dbReference type="InterPro" id="IPR011527">
    <property type="entry name" value="ABC1_TM_dom"/>
</dbReference>
<feature type="region of interest" description="Disordered" evidence="7">
    <location>
        <begin position="213"/>
        <end position="293"/>
    </location>
</feature>
<keyword evidence="4" id="KW-0067">ATP-binding</keyword>
<dbReference type="GO" id="GO:0016020">
    <property type="term" value="C:membrane"/>
    <property type="evidence" value="ECO:0007669"/>
    <property type="project" value="InterPro"/>
</dbReference>
<dbReference type="Proteomes" id="UP000308197">
    <property type="component" value="Unassembled WGS sequence"/>
</dbReference>
<feature type="transmembrane region" description="Helical" evidence="8">
    <location>
        <begin position="9"/>
        <end position="28"/>
    </location>
</feature>
<dbReference type="STRING" id="1314778.A0A5C3NN60"/>
<gene>
    <name evidence="10" type="ORF">K466DRAFT_570694</name>
</gene>
<evidence type="ECO:0000256" key="7">
    <source>
        <dbReference type="SAM" id="MobiDB-lite"/>
    </source>
</evidence>
<dbReference type="Gene3D" id="1.20.1560.10">
    <property type="entry name" value="ABC transporter type 1, transmembrane domain"/>
    <property type="match status" value="2"/>
</dbReference>
<evidence type="ECO:0000256" key="3">
    <source>
        <dbReference type="ARBA" id="ARBA00022741"/>
    </source>
</evidence>
<sequence>PADKAEGPLLWAKIALLSVAGFVVPIVIPKKYIPVDPEEPVEPNPEQTASFLSFNTYTFIAPVIWRAYNMRHLPYDLLPPLPDYDHLKNIAGWSFPRLDPLISKSRRHVGLKLIRVFWIELLILAAMAVTAVIGQFAAPIAINNLLTYFENGGEGSTVKPWFWIALMFFGRIFQTICDQWFIFTTSKVNVRVQAIITELVFEHALRVRMKAGTNGGADSSAATTATTTPDSASQVGDEVAASDAGEGDTVADRSTTSSATIVPPSSTSSKGKGKGKAQPEPATAKTDVQADAPKAQEKNIVGRINNLVTSDLSSLDNSSMNLVYSTVESPFQIVLCMIFLYRILGWSTFVGIAAMILSLPLPGFITARLQGTQREKMERTDSRVQSVTEMMNVIRMVKLFGWESRIATQLNEKRELELVSVKKNRLYGMANDICNYLIPIVIMLATFSTYTIFMKGELTEPIAFVRAAHARRVSDEVTTPPPPPPLLNTTSTGSIILLPQLPPSYGRRAESGKVGTTSTSGVFLNATASGPAFWTRTQAMEVSAQILAKTSQVPLIAESYAAGISSVPHGVWRDSLIYPAYAAGLSLLVLVASAFRDRFLNPKSSALCTSDTLAIPATSSSLRRRIESVGGLDIFVYRVVQLL</sequence>
<evidence type="ECO:0000256" key="6">
    <source>
        <dbReference type="ARBA" id="ARBA00023136"/>
    </source>
</evidence>
<evidence type="ECO:0000313" key="10">
    <source>
        <dbReference type="EMBL" id="TFK78664.1"/>
    </source>
</evidence>
<dbReference type="PANTHER" id="PTHR24223">
    <property type="entry name" value="ATP-BINDING CASSETTE SUB-FAMILY C"/>
    <property type="match status" value="1"/>
</dbReference>